<organism evidence="7 8">
    <name type="scientific">Penicillium steckii</name>
    <dbReference type="NCBI Taxonomy" id="303698"/>
    <lineage>
        <taxon>Eukaryota</taxon>
        <taxon>Fungi</taxon>
        <taxon>Dikarya</taxon>
        <taxon>Ascomycota</taxon>
        <taxon>Pezizomycotina</taxon>
        <taxon>Eurotiomycetes</taxon>
        <taxon>Eurotiomycetidae</taxon>
        <taxon>Eurotiales</taxon>
        <taxon>Aspergillaceae</taxon>
        <taxon>Penicillium</taxon>
    </lineage>
</organism>
<comment type="caution">
    <text evidence="7">The sequence shown here is derived from an EMBL/GenBank/DDBJ whole genome shotgun (WGS) entry which is preliminary data.</text>
</comment>
<sequence length="428" mass="46707">MSRTFRQLGRPRVVSRPVPSFFASSSPSSVFFPVSSGHNLWKLTMAQSSTASAVNAQSKNTWQGAGAAEFDLRSDTMTKPTTSMLEAICQTTLLDDVFNEDPTTNELQSYVAQRTKHEDALLVLSGTMGNQVAIRSHLTQPPHAVLCDHRSHIICYEAGGVSAWTGATVQDVVPKNGIHLTLEDIQKYAVLDDDIHHCPTKLISLENTLDGMIMPLTEARRIVEWAHKHDIKVHLDGARLWEAVVSGAGSLEEYASLFDSVSLCFSKGLGAPIGSIIVGSQSFIKKARWFRKSIGGGARQTGVFSAAARIALDETFGTDPQGQTGKLPATHAKAKRVAEIWTSRGGKLQYPVHTNMVWLDLEASGVGPNDLTLIGKEKGLRLLGGRVVVHYQVSEEAIKRLEEVFDIALKGDYQRSEDQSRPYGSSKP</sequence>
<feature type="modified residue" description="N6-(pyridoxal phosphate)lysine" evidence="5">
    <location>
        <position position="267"/>
    </location>
</feature>
<dbReference type="GO" id="GO:0008732">
    <property type="term" value="F:L-allo-threonine aldolase activity"/>
    <property type="evidence" value="ECO:0007669"/>
    <property type="project" value="TreeGrafter"/>
</dbReference>
<dbReference type="EMBL" id="MLKD01000005">
    <property type="protein sequence ID" value="OQE26461.1"/>
    <property type="molecule type" value="Genomic_DNA"/>
</dbReference>
<dbReference type="InterPro" id="IPR001597">
    <property type="entry name" value="ArAA_b-elim_lyase/Thr_aldolase"/>
</dbReference>
<gene>
    <name evidence="7" type="ORF">PENSTE_c005G06001</name>
</gene>
<evidence type="ECO:0000256" key="1">
    <source>
        <dbReference type="ARBA" id="ARBA00001933"/>
    </source>
</evidence>
<dbReference type="PIRSF" id="PIRSF017617">
    <property type="entry name" value="Thr_aldolase"/>
    <property type="match status" value="1"/>
</dbReference>
<dbReference type="SUPFAM" id="SSF53383">
    <property type="entry name" value="PLP-dependent transferases"/>
    <property type="match status" value="1"/>
</dbReference>
<dbReference type="NCBIfam" id="NF041359">
    <property type="entry name" value="GntG_guanitoxin"/>
    <property type="match status" value="1"/>
</dbReference>
<comment type="similarity">
    <text evidence="2">Belongs to the threonine aldolase family.</text>
</comment>
<dbReference type="FunFam" id="3.90.1150.10:FF:000089">
    <property type="entry name" value="Threonine aldolase, putative"/>
    <property type="match status" value="1"/>
</dbReference>
<dbReference type="InterPro" id="IPR015422">
    <property type="entry name" value="PyrdxlP-dep_Trfase_small"/>
</dbReference>
<keyword evidence="8" id="KW-1185">Reference proteome</keyword>
<evidence type="ECO:0000256" key="3">
    <source>
        <dbReference type="ARBA" id="ARBA00022898"/>
    </source>
</evidence>
<dbReference type="Gene3D" id="3.40.640.10">
    <property type="entry name" value="Type I PLP-dependent aspartate aminotransferase-like (Major domain)"/>
    <property type="match status" value="1"/>
</dbReference>
<dbReference type="GO" id="GO:0005829">
    <property type="term" value="C:cytosol"/>
    <property type="evidence" value="ECO:0007669"/>
    <property type="project" value="TreeGrafter"/>
</dbReference>
<accession>A0A1V6TJL6</accession>
<dbReference type="Gene3D" id="3.90.1150.10">
    <property type="entry name" value="Aspartate Aminotransferase, domain 1"/>
    <property type="match status" value="1"/>
</dbReference>
<dbReference type="OrthoDB" id="10261951at2759"/>
<dbReference type="InterPro" id="IPR023603">
    <property type="entry name" value="Low_specificity_L-TA-like"/>
</dbReference>
<name>A0A1V6TJL6_9EURO</name>
<dbReference type="InterPro" id="IPR015421">
    <property type="entry name" value="PyrdxlP-dep_Trfase_major"/>
</dbReference>
<evidence type="ECO:0000313" key="7">
    <source>
        <dbReference type="EMBL" id="OQE26461.1"/>
    </source>
</evidence>
<keyword evidence="4" id="KW-0456">Lyase</keyword>
<dbReference type="InterPro" id="IPR015424">
    <property type="entry name" value="PyrdxlP-dep_Trfase"/>
</dbReference>
<evidence type="ECO:0000259" key="6">
    <source>
        <dbReference type="Pfam" id="PF01212"/>
    </source>
</evidence>
<dbReference type="GO" id="GO:0006567">
    <property type="term" value="P:L-threonine catabolic process"/>
    <property type="evidence" value="ECO:0007669"/>
    <property type="project" value="TreeGrafter"/>
</dbReference>
<protein>
    <recommendedName>
        <fullName evidence="6">Aromatic amino acid beta-eliminating lyase/threonine aldolase domain-containing protein</fullName>
    </recommendedName>
</protein>
<evidence type="ECO:0000256" key="2">
    <source>
        <dbReference type="ARBA" id="ARBA00006966"/>
    </source>
</evidence>
<feature type="domain" description="Aromatic amino acid beta-eliminating lyase/threonine aldolase" evidence="6">
    <location>
        <begin position="71"/>
        <end position="362"/>
    </location>
</feature>
<dbReference type="Pfam" id="PF01212">
    <property type="entry name" value="Beta_elim_lyase"/>
    <property type="match status" value="1"/>
</dbReference>
<evidence type="ECO:0000313" key="8">
    <source>
        <dbReference type="Proteomes" id="UP000191285"/>
    </source>
</evidence>
<reference evidence="8" key="1">
    <citation type="journal article" date="2017" name="Nat. Microbiol.">
        <title>Global analysis of biosynthetic gene clusters reveals vast potential of secondary metabolite production in Penicillium species.</title>
        <authorList>
            <person name="Nielsen J.C."/>
            <person name="Grijseels S."/>
            <person name="Prigent S."/>
            <person name="Ji B."/>
            <person name="Dainat J."/>
            <person name="Nielsen K.F."/>
            <person name="Frisvad J.C."/>
            <person name="Workman M."/>
            <person name="Nielsen J."/>
        </authorList>
    </citation>
    <scope>NUCLEOTIDE SEQUENCE [LARGE SCALE GENOMIC DNA]</scope>
    <source>
        <strain evidence="8">IBT 24891</strain>
    </source>
</reference>
<dbReference type="PANTHER" id="PTHR48097">
    <property type="entry name" value="L-THREONINE ALDOLASE-RELATED"/>
    <property type="match status" value="1"/>
</dbReference>
<dbReference type="STRING" id="303698.A0A1V6TJL6"/>
<dbReference type="Proteomes" id="UP000191285">
    <property type="component" value="Unassembled WGS sequence"/>
</dbReference>
<evidence type="ECO:0000256" key="4">
    <source>
        <dbReference type="ARBA" id="ARBA00023239"/>
    </source>
</evidence>
<comment type="cofactor">
    <cofactor evidence="1">
        <name>pyridoxal 5'-phosphate</name>
        <dbReference type="ChEBI" id="CHEBI:597326"/>
    </cofactor>
</comment>
<proteinExistence type="inferred from homology"/>
<keyword evidence="3" id="KW-0663">Pyridoxal phosphate</keyword>
<evidence type="ECO:0000256" key="5">
    <source>
        <dbReference type="PIRSR" id="PIRSR017617-1"/>
    </source>
</evidence>
<dbReference type="AlphaFoldDB" id="A0A1V6TJL6"/>
<dbReference type="FunFam" id="3.40.640.10:FF:000030">
    <property type="entry name" value="Low-specificity L-threonine aldolase"/>
    <property type="match status" value="1"/>
</dbReference>
<dbReference type="PANTHER" id="PTHR48097:SF9">
    <property type="entry name" value="L-THREONINE ALDOLASE"/>
    <property type="match status" value="1"/>
</dbReference>
<dbReference type="GO" id="GO:0006545">
    <property type="term" value="P:glycine biosynthetic process"/>
    <property type="evidence" value="ECO:0007669"/>
    <property type="project" value="TreeGrafter"/>
</dbReference>